<dbReference type="GO" id="GO:0008270">
    <property type="term" value="F:zinc ion binding"/>
    <property type="evidence" value="ECO:0007669"/>
    <property type="project" value="UniProtKB-KW"/>
</dbReference>
<feature type="domain" description="THAP-type" evidence="6">
    <location>
        <begin position="1"/>
        <end position="82"/>
    </location>
</feature>
<dbReference type="EMBL" id="CAKXAJ010010965">
    <property type="protein sequence ID" value="CAH2211703.1"/>
    <property type="molecule type" value="Genomic_DNA"/>
</dbReference>
<protein>
    <submittedName>
        <fullName evidence="7">Jg4660 protein</fullName>
    </submittedName>
</protein>
<evidence type="ECO:0000256" key="2">
    <source>
        <dbReference type="ARBA" id="ARBA00022771"/>
    </source>
</evidence>
<organism evidence="7 8">
    <name type="scientific">Pararge aegeria aegeria</name>
    <dbReference type="NCBI Taxonomy" id="348720"/>
    <lineage>
        <taxon>Eukaryota</taxon>
        <taxon>Metazoa</taxon>
        <taxon>Ecdysozoa</taxon>
        <taxon>Arthropoda</taxon>
        <taxon>Hexapoda</taxon>
        <taxon>Insecta</taxon>
        <taxon>Pterygota</taxon>
        <taxon>Neoptera</taxon>
        <taxon>Endopterygota</taxon>
        <taxon>Lepidoptera</taxon>
        <taxon>Glossata</taxon>
        <taxon>Ditrysia</taxon>
        <taxon>Papilionoidea</taxon>
        <taxon>Nymphalidae</taxon>
        <taxon>Satyrinae</taxon>
        <taxon>Satyrini</taxon>
        <taxon>Parargina</taxon>
        <taxon>Pararge</taxon>
    </lineage>
</organism>
<dbReference type="AlphaFoldDB" id="A0A8S4QRP1"/>
<evidence type="ECO:0000256" key="3">
    <source>
        <dbReference type="ARBA" id="ARBA00022833"/>
    </source>
</evidence>
<dbReference type="Pfam" id="PF05485">
    <property type="entry name" value="THAP"/>
    <property type="match status" value="1"/>
</dbReference>
<evidence type="ECO:0000256" key="5">
    <source>
        <dbReference type="PROSITE-ProRule" id="PRU00309"/>
    </source>
</evidence>
<keyword evidence="1" id="KW-0479">Metal-binding</keyword>
<keyword evidence="3" id="KW-0862">Zinc</keyword>
<keyword evidence="4 5" id="KW-0238">DNA-binding</keyword>
<dbReference type="SMART" id="SM00980">
    <property type="entry name" value="THAP"/>
    <property type="match status" value="1"/>
</dbReference>
<dbReference type="OrthoDB" id="5982876at2759"/>
<reference evidence="7" key="1">
    <citation type="submission" date="2022-03" db="EMBL/GenBank/DDBJ databases">
        <authorList>
            <person name="Lindestad O."/>
        </authorList>
    </citation>
    <scope>NUCLEOTIDE SEQUENCE</scope>
</reference>
<dbReference type="PANTHER" id="PTHR46600">
    <property type="entry name" value="THAP DOMAIN-CONTAINING"/>
    <property type="match status" value="1"/>
</dbReference>
<dbReference type="GO" id="GO:0043565">
    <property type="term" value="F:sequence-specific DNA binding"/>
    <property type="evidence" value="ECO:0007669"/>
    <property type="project" value="InterPro"/>
</dbReference>
<dbReference type="PROSITE" id="PS50950">
    <property type="entry name" value="ZF_THAP"/>
    <property type="match status" value="1"/>
</dbReference>
<dbReference type="Proteomes" id="UP000838756">
    <property type="component" value="Unassembled WGS sequence"/>
</dbReference>
<dbReference type="SMART" id="SM00692">
    <property type="entry name" value="DM3"/>
    <property type="match status" value="1"/>
</dbReference>
<dbReference type="PANTHER" id="PTHR46600:SF11">
    <property type="entry name" value="THAP DOMAIN-CONTAINING PROTEIN 10"/>
    <property type="match status" value="1"/>
</dbReference>
<evidence type="ECO:0000313" key="7">
    <source>
        <dbReference type="EMBL" id="CAH2211703.1"/>
    </source>
</evidence>
<dbReference type="InterPro" id="IPR026516">
    <property type="entry name" value="THAP1/10"/>
</dbReference>
<dbReference type="InterPro" id="IPR038441">
    <property type="entry name" value="THAP_Znf_sf"/>
</dbReference>
<dbReference type="Gene3D" id="6.20.210.20">
    <property type="entry name" value="THAP domain"/>
    <property type="match status" value="1"/>
</dbReference>
<accession>A0A8S4QRP1</accession>
<proteinExistence type="predicted"/>
<keyword evidence="8" id="KW-1185">Reference proteome</keyword>
<comment type="caution">
    <text evidence="7">The sequence shown here is derived from an EMBL/GenBank/DDBJ whole genome shotgun (WGS) entry which is preliminary data.</text>
</comment>
<gene>
    <name evidence="7" type="primary">jg4660</name>
    <name evidence="7" type="ORF">PAEG_LOCUS3414</name>
</gene>
<name>A0A8S4QRP1_9NEOP</name>
<evidence type="ECO:0000259" key="6">
    <source>
        <dbReference type="PROSITE" id="PS50950"/>
    </source>
</evidence>
<evidence type="ECO:0000256" key="1">
    <source>
        <dbReference type="ARBA" id="ARBA00022723"/>
    </source>
</evidence>
<sequence length="132" mass="15242">MRCCVQNCGNDTKKTTKSHGITFHMFPKETNLRNAWIEALGITTWEPRDRSAVCSDHFQQESFYETRRGLRRIKSGSVPLPLNESEEDLDAPAMLRVCRVCLSMNVTMYHMAEKNLRQMYEQIVGMSVSTIH</sequence>
<keyword evidence="2 5" id="KW-0863">Zinc-finger</keyword>
<dbReference type="SUPFAM" id="SSF57716">
    <property type="entry name" value="Glucocorticoid receptor-like (DNA-binding domain)"/>
    <property type="match status" value="1"/>
</dbReference>
<evidence type="ECO:0000313" key="8">
    <source>
        <dbReference type="Proteomes" id="UP000838756"/>
    </source>
</evidence>
<dbReference type="InterPro" id="IPR006612">
    <property type="entry name" value="THAP_Znf"/>
</dbReference>
<evidence type="ECO:0000256" key="4">
    <source>
        <dbReference type="ARBA" id="ARBA00023125"/>
    </source>
</evidence>